<comment type="similarity">
    <text evidence="1">Belongs to the eukaryotic ribosomal protein P1/P2 family.</text>
</comment>
<organism evidence="4 5">
    <name type="scientific">Stylonychia lemnae</name>
    <name type="common">Ciliate</name>
    <dbReference type="NCBI Taxonomy" id="5949"/>
    <lineage>
        <taxon>Eukaryota</taxon>
        <taxon>Sar</taxon>
        <taxon>Alveolata</taxon>
        <taxon>Ciliophora</taxon>
        <taxon>Intramacronucleata</taxon>
        <taxon>Spirotrichea</taxon>
        <taxon>Stichotrichia</taxon>
        <taxon>Sporadotrichida</taxon>
        <taxon>Oxytrichidae</taxon>
        <taxon>Stylonychinae</taxon>
        <taxon>Stylonychia</taxon>
    </lineage>
</organism>
<dbReference type="PANTHER" id="PTHR21141:SF5">
    <property type="entry name" value="LARGE RIBOSOMAL SUBUNIT PROTEIN P2"/>
    <property type="match status" value="1"/>
</dbReference>
<dbReference type="InterPro" id="IPR044076">
    <property type="entry name" value="Ribosomal_P2"/>
</dbReference>
<accession>A0A078B613</accession>
<dbReference type="Gene3D" id="1.10.10.1410">
    <property type="match status" value="1"/>
</dbReference>
<dbReference type="PANTHER" id="PTHR21141">
    <property type="entry name" value="60S ACIDIC RIBOSOMAL PROTEIN FAMILY MEMBER"/>
    <property type="match status" value="1"/>
</dbReference>
<evidence type="ECO:0000256" key="2">
    <source>
        <dbReference type="ARBA" id="ARBA00022980"/>
    </source>
</evidence>
<dbReference type="AlphaFoldDB" id="A0A078B613"/>
<evidence type="ECO:0000313" key="4">
    <source>
        <dbReference type="EMBL" id="CDW89666.1"/>
    </source>
</evidence>
<reference evidence="4 5" key="1">
    <citation type="submission" date="2014-06" db="EMBL/GenBank/DDBJ databases">
        <authorList>
            <person name="Swart Estienne"/>
        </authorList>
    </citation>
    <scope>NUCLEOTIDE SEQUENCE [LARGE SCALE GENOMIC DNA]</scope>
    <source>
        <strain evidence="4 5">130c</strain>
    </source>
</reference>
<evidence type="ECO:0000256" key="1">
    <source>
        <dbReference type="ARBA" id="ARBA00005436"/>
    </source>
</evidence>
<name>A0A078B613_STYLE</name>
<evidence type="ECO:0000313" key="5">
    <source>
        <dbReference type="Proteomes" id="UP000039865"/>
    </source>
</evidence>
<dbReference type="OrthoDB" id="1227494at2759"/>
<dbReference type="Proteomes" id="UP000039865">
    <property type="component" value="Unassembled WGS sequence"/>
</dbReference>
<dbReference type="CDD" id="cd05833">
    <property type="entry name" value="Ribosomal_P2"/>
    <property type="match status" value="1"/>
</dbReference>
<gene>
    <name evidence="4" type="primary">Contig16189.g17249</name>
    <name evidence="4" type="ORF">STYLEM_18801</name>
</gene>
<keyword evidence="2 4" id="KW-0689">Ribosomal protein</keyword>
<dbReference type="FunCoup" id="A0A078B613">
    <property type="interactions" value="216"/>
</dbReference>
<dbReference type="OMA" id="CTIGHEK"/>
<dbReference type="FunFam" id="1.10.10.1410:FF:000002">
    <property type="entry name" value="60S acidic ribosomal protein P2"/>
    <property type="match status" value="1"/>
</dbReference>
<dbReference type="InterPro" id="IPR027534">
    <property type="entry name" value="Ribosomal_P1/P2"/>
</dbReference>
<evidence type="ECO:0000256" key="3">
    <source>
        <dbReference type="ARBA" id="ARBA00023274"/>
    </source>
</evidence>
<dbReference type="InterPro" id="IPR038716">
    <property type="entry name" value="P1/P2_N_sf"/>
</dbReference>
<keyword evidence="3" id="KW-0687">Ribonucleoprotein</keyword>
<dbReference type="HAMAP" id="MF_01478">
    <property type="entry name" value="Ribosomal_L12_arch"/>
    <property type="match status" value="1"/>
</dbReference>
<dbReference type="EMBL" id="CCKQ01017766">
    <property type="protein sequence ID" value="CDW89666.1"/>
    <property type="molecule type" value="Genomic_DNA"/>
</dbReference>
<sequence>MKYIAAYALLVLGGKTDPTVAEVEHVLKEAGIKAETEHTERLVNALKGKAFHELVASGKAKMSQMGSVVSAPAAGAPAAAAAKVEAKVEEKKEEEADVDMGGLFGDDY</sequence>
<dbReference type="Pfam" id="PF00428">
    <property type="entry name" value="Ribosomal_60s"/>
    <property type="match status" value="1"/>
</dbReference>
<proteinExistence type="inferred from homology"/>
<dbReference type="GO" id="GO:0002182">
    <property type="term" value="P:cytoplasmic translational elongation"/>
    <property type="evidence" value="ECO:0007669"/>
    <property type="project" value="InterPro"/>
</dbReference>
<protein>
    <submittedName>
        <fullName evidence="4">60s acidic ribosomal protein p2</fullName>
    </submittedName>
</protein>
<dbReference type="InParanoid" id="A0A078B613"/>
<keyword evidence="5" id="KW-1185">Reference proteome</keyword>
<dbReference type="GO" id="GO:0022625">
    <property type="term" value="C:cytosolic large ribosomal subunit"/>
    <property type="evidence" value="ECO:0007669"/>
    <property type="project" value="InterPro"/>
</dbReference>
<dbReference type="GO" id="GO:0003735">
    <property type="term" value="F:structural constituent of ribosome"/>
    <property type="evidence" value="ECO:0007669"/>
    <property type="project" value="InterPro"/>
</dbReference>